<evidence type="ECO:0008006" key="3">
    <source>
        <dbReference type="Google" id="ProtNLM"/>
    </source>
</evidence>
<dbReference type="EMBL" id="JADKMA010000098">
    <property type="protein sequence ID" value="MBO8193844.1"/>
    <property type="molecule type" value="Genomic_DNA"/>
</dbReference>
<dbReference type="InterPro" id="IPR036388">
    <property type="entry name" value="WH-like_DNA-bd_sf"/>
</dbReference>
<accession>A0ABS3XEP0</accession>
<sequence>MIDLRLLHTLHVLHSGGTVTAEARALDLSPSADAQQLRQLAQQTKPSRCATTGRFCG</sequence>
<gene>
    <name evidence="1" type="ORF">ITI46_19570</name>
</gene>
<evidence type="ECO:0000313" key="1">
    <source>
        <dbReference type="EMBL" id="MBO8193844.1"/>
    </source>
</evidence>
<name>A0ABS3XEP0_9ACTN</name>
<dbReference type="Proteomes" id="UP001519064">
    <property type="component" value="Unassembled WGS sequence"/>
</dbReference>
<evidence type="ECO:0000313" key="2">
    <source>
        <dbReference type="Proteomes" id="UP001519064"/>
    </source>
</evidence>
<comment type="caution">
    <text evidence="1">The sequence shown here is derived from an EMBL/GenBank/DDBJ whole genome shotgun (WGS) entry which is preliminary data.</text>
</comment>
<proteinExistence type="predicted"/>
<keyword evidence="2" id="KW-1185">Reference proteome</keyword>
<dbReference type="RefSeq" id="WP_209240957.1">
    <property type="nucleotide sequence ID" value="NZ_JADKMA010000098.1"/>
</dbReference>
<reference evidence="1 2" key="1">
    <citation type="submission" date="2020-11" db="EMBL/GenBank/DDBJ databases">
        <title>Streptomyces spirodelae sp. nov., isolated from duckweed.</title>
        <authorList>
            <person name="Saimee Y."/>
            <person name="Duangmal K."/>
        </authorList>
    </citation>
    <scope>NUCLEOTIDE SEQUENCE [LARGE SCALE GENOMIC DNA]</scope>
    <source>
        <strain evidence="1 2">S16-07</strain>
    </source>
</reference>
<organism evidence="1 2">
    <name type="scientific">Streptomyces oryzae</name>
    <dbReference type="NCBI Taxonomy" id="1434886"/>
    <lineage>
        <taxon>Bacteria</taxon>
        <taxon>Bacillati</taxon>
        <taxon>Actinomycetota</taxon>
        <taxon>Actinomycetes</taxon>
        <taxon>Kitasatosporales</taxon>
        <taxon>Streptomycetaceae</taxon>
        <taxon>Streptomyces</taxon>
    </lineage>
</organism>
<protein>
    <recommendedName>
        <fullName evidence="3">HTH lysR-type domain-containing protein</fullName>
    </recommendedName>
</protein>
<dbReference type="Gene3D" id="1.10.10.10">
    <property type="entry name" value="Winged helix-like DNA-binding domain superfamily/Winged helix DNA-binding domain"/>
    <property type="match status" value="1"/>
</dbReference>